<keyword evidence="4" id="KW-1015">Disulfide bond</keyword>
<dbReference type="GO" id="GO:0090729">
    <property type="term" value="F:toxin activity"/>
    <property type="evidence" value="ECO:0007669"/>
    <property type="project" value="UniProtKB-KW"/>
</dbReference>
<gene>
    <name evidence="7" type="ORF">MAM_00884</name>
</gene>
<feature type="chain" id="PRO_5002081928" evidence="6">
    <location>
        <begin position="21"/>
        <end position="744"/>
    </location>
</feature>
<dbReference type="EMBL" id="AZHE01000001">
    <property type="protein sequence ID" value="KHO01883.1"/>
    <property type="molecule type" value="Genomic_DNA"/>
</dbReference>
<organism evidence="7 8">
    <name type="scientific">Metarhizium album (strain ARSEF 1941)</name>
    <dbReference type="NCBI Taxonomy" id="1081103"/>
    <lineage>
        <taxon>Eukaryota</taxon>
        <taxon>Fungi</taxon>
        <taxon>Dikarya</taxon>
        <taxon>Ascomycota</taxon>
        <taxon>Pezizomycotina</taxon>
        <taxon>Sordariomycetes</taxon>
        <taxon>Hypocreomycetidae</taxon>
        <taxon>Hypocreales</taxon>
        <taxon>Clavicipitaceae</taxon>
        <taxon>Metarhizium</taxon>
    </lineage>
</organism>
<dbReference type="Proteomes" id="UP000030816">
    <property type="component" value="Unassembled WGS sequence"/>
</dbReference>
<sequence length="744" mass="83744">MKLRHWVLTTLAFSLGLCHSRPGPGASVEATLERRQWGNKPAGDYDEASPRHVYRGEVHRTPEKVKEEGGFYSRGLQKSLSGGLDAHELEEGSSLFRHAAGETPEVTRYVSTSADPAVSLTFAVDDDNPTVKGYIYKIHADKKMVDVNRSLGKYSLYPGQYEHAALGYIPYEQVEGWWSVTYGEDFSDRETGMKTQKELRQGTFRGFQRNPTFDSTSFQKLRGKGPAPQLAGFPPLSTAWEEETWRNYRGLRVSTSLDDMLLEACRGRDGCDLEKITPKTPAGTPGKAPGAPKGPVTGAMDPTKRKRLLTGFRAYQRAGTLAGFKVVAPLMRGVLDLLRGWDHPVGEAVRWLDDHIDNLQEEYFGPRRNDISGNDNQAALINFFRKIFWALQLNKKKPEQLKLLSYGRKNKMRLVSVNAILRTCDRVDEQPPEEPQLGMKLQNACHKMRKETWEVEAPTEEELRIGREVCINCALKWEPDVGFCRDKNDTIIWPREPIQQMPCHDDNPNCGGGTNATELQIGQATCEACGDDWDPEEGKCWDVAGLLLWPWRMCAFRGGRVECEYTHRMPESVTEMVEITEEEENERDAPETEKPASKMIKGLRVAYGDRPRDAVREIADKSDDINHGFGGEYVWLVPEYTLDPDEACTAFMTSTRQPKEGHPSVTKGAEGTAMYIRCAKAPDGEKIRRAMLVRGLGSEERVKFFDNGTFDGETANLNWYRGTDKAELLYLVWSYSEGQATGTA</sequence>
<accession>A0A0B2X802</accession>
<keyword evidence="2 6" id="KW-0732">Signal</keyword>
<dbReference type="InterPro" id="IPR001144">
    <property type="entry name" value="Enterotoxin_A"/>
</dbReference>
<proteinExistence type="predicted"/>
<feature type="region of interest" description="Disordered" evidence="5">
    <location>
        <begin position="276"/>
        <end position="302"/>
    </location>
</feature>
<reference evidence="7 8" key="1">
    <citation type="journal article" date="2014" name="Proc. Natl. Acad. Sci. U.S.A.">
        <title>Trajectory and genomic determinants of fungal-pathogen speciation and host adaptation.</title>
        <authorList>
            <person name="Hu X."/>
            <person name="Xiao G."/>
            <person name="Zheng P."/>
            <person name="Shang Y."/>
            <person name="Su Y."/>
            <person name="Zhang X."/>
            <person name="Liu X."/>
            <person name="Zhan S."/>
            <person name="St Leger R.J."/>
            <person name="Wang C."/>
        </authorList>
    </citation>
    <scope>NUCLEOTIDE SEQUENCE [LARGE SCALE GENOMIC DNA]</scope>
    <source>
        <strain evidence="7 8">ARSEF 1941</strain>
    </source>
</reference>
<evidence type="ECO:0000313" key="8">
    <source>
        <dbReference type="Proteomes" id="UP000030816"/>
    </source>
</evidence>
<dbReference type="GeneID" id="63735339"/>
<dbReference type="AlphaFoldDB" id="A0A0B2X802"/>
<evidence type="ECO:0000256" key="3">
    <source>
        <dbReference type="ARBA" id="ARBA00023026"/>
    </source>
</evidence>
<evidence type="ECO:0000256" key="2">
    <source>
        <dbReference type="ARBA" id="ARBA00022729"/>
    </source>
</evidence>
<evidence type="ECO:0000256" key="1">
    <source>
        <dbReference type="ARBA" id="ARBA00022656"/>
    </source>
</evidence>
<comment type="caution">
    <text evidence="7">The sequence shown here is derived from an EMBL/GenBank/DDBJ whole genome shotgun (WGS) entry which is preliminary data.</text>
</comment>
<evidence type="ECO:0000256" key="4">
    <source>
        <dbReference type="ARBA" id="ARBA00023157"/>
    </source>
</evidence>
<feature type="compositionally biased region" description="Low complexity" evidence="5">
    <location>
        <begin position="278"/>
        <end position="299"/>
    </location>
</feature>
<dbReference type="STRING" id="1081103.A0A0B2X802"/>
<dbReference type="Gene3D" id="3.90.210.10">
    <property type="entry name" value="Heat-Labile Enterotoxin, subunit A"/>
    <property type="match status" value="1"/>
</dbReference>
<name>A0A0B2X802_METAS</name>
<evidence type="ECO:0000313" key="7">
    <source>
        <dbReference type="EMBL" id="KHO01883.1"/>
    </source>
</evidence>
<evidence type="ECO:0000256" key="6">
    <source>
        <dbReference type="SAM" id="SignalP"/>
    </source>
</evidence>
<evidence type="ECO:0000256" key="5">
    <source>
        <dbReference type="SAM" id="MobiDB-lite"/>
    </source>
</evidence>
<keyword evidence="3" id="KW-0843">Virulence</keyword>
<dbReference type="OrthoDB" id="4928190at2759"/>
<dbReference type="RefSeq" id="XP_040682948.1">
    <property type="nucleotide sequence ID" value="XM_040819683.1"/>
</dbReference>
<keyword evidence="8" id="KW-1185">Reference proteome</keyword>
<dbReference type="SUPFAM" id="SSF56399">
    <property type="entry name" value="ADP-ribosylation"/>
    <property type="match status" value="1"/>
</dbReference>
<protein>
    <submittedName>
        <fullName evidence="7">Heat-labile enterotoxin IIB, A chain</fullName>
    </submittedName>
</protein>
<dbReference type="PRINTS" id="PR00771">
    <property type="entry name" value="ENTEROTOXINA"/>
</dbReference>
<feature type="signal peptide" evidence="6">
    <location>
        <begin position="1"/>
        <end position="20"/>
    </location>
</feature>
<dbReference type="Pfam" id="PF01375">
    <property type="entry name" value="Enterotoxin_a"/>
    <property type="match status" value="1"/>
</dbReference>
<dbReference type="HOGENOM" id="CLU_022037_0_0_1"/>
<keyword evidence="1" id="KW-0800">Toxin</keyword>